<evidence type="ECO:0000256" key="8">
    <source>
        <dbReference type="ARBA" id="ARBA00023136"/>
    </source>
</evidence>
<feature type="transmembrane region" description="Helical" evidence="10">
    <location>
        <begin position="430"/>
        <end position="450"/>
    </location>
</feature>
<feature type="transmembrane region" description="Helical" evidence="10">
    <location>
        <begin position="20"/>
        <end position="37"/>
    </location>
</feature>
<dbReference type="GO" id="GO:0046677">
    <property type="term" value="P:response to antibiotic"/>
    <property type="evidence" value="ECO:0007669"/>
    <property type="project" value="UniProtKB-KW"/>
</dbReference>
<dbReference type="GO" id="GO:0015297">
    <property type="term" value="F:antiporter activity"/>
    <property type="evidence" value="ECO:0007669"/>
    <property type="project" value="InterPro"/>
</dbReference>
<keyword evidence="5" id="KW-1003">Cell membrane</keyword>
<keyword evidence="8 10" id="KW-0472">Membrane</keyword>
<dbReference type="KEGG" id="tper:IWA51_12110"/>
<feature type="transmembrane region" description="Helical" evidence="10">
    <location>
        <begin position="397"/>
        <end position="418"/>
    </location>
</feature>
<evidence type="ECO:0000256" key="3">
    <source>
        <dbReference type="ARBA" id="ARBA00022106"/>
    </source>
</evidence>
<sequence length="454" mass="48315">MDNSKSQLGTAPLGSLMLKLALPSIVAQVINILYNIIDRIYIGHIDSAASLALTGVGICFPIITLVSAFSLFAGAGGAPLAAIELGKSEHDKNAKSRAESILGNAVILLVAFAVLLTVIFQIFMRPVLMAFGASEATIPYAQDYLRIYMAGTIFVQLSIGLNPFINAQGFAGTAMLSIVIGAVANIILDPVFIFVFDMGVKGAAVATVISQAISTVWIVIFLCSKKSSLRISPAILKFKPAVAAKISALGLSPFIMSATESAISVVFNTGLQKFGGDIYVGAMTIMQSLMQVCYIPIQGFTDGVQPIVSYNYGAGNLKRVRTTIKRMIYISFAASVAAAVIILAFPKTFVSIFTSDAQLISLAVSLMPVYFGAVWIFGVQMAAQRTFVALGRAKTSIFVALLRKVILLIPLALVLPHFMGVNGIFWSEPIASTTSAVTSFVLFLVCYSSLKDKK</sequence>
<dbReference type="PANTHER" id="PTHR43823:SF3">
    <property type="entry name" value="MULTIDRUG EXPORT PROTEIN MEPA"/>
    <property type="match status" value="1"/>
</dbReference>
<dbReference type="RefSeq" id="WP_177527738.1">
    <property type="nucleotide sequence ID" value="NZ_CBCSHE010000005.1"/>
</dbReference>
<proteinExistence type="inferred from homology"/>
<dbReference type="EMBL" id="CP064936">
    <property type="protein sequence ID" value="QQA00977.1"/>
    <property type="molecule type" value="Genomic_DNA"/>
</dbReference>
<dbReference type="InterPro" id="IPR045070">
    <property type="entry name" value="MATE_MepA-like"/>
</dbReference>
<comment type="similarity">
    <text evidence="2">Belongs to the multi antimicrobial extrusion (MATE) (TC 2.A.66.1) family. MepA subfamily.</text>
</comment>
<dbReference type="Proteomes" id="UP000595224">
    <property type="component" value="Chromosome"/>
</dbReference>
<feature type="transmembrane region" description="Helical" evidence="10">
    <location>
        <begin position="101"/>
        <end position="124"/>
    </location>
</feature>
<reference evidence="11 12" key="1">
    <citation type="submission" date="2020-11" db="EMBL/GenBank/DDBJ databases">
        <title>Treponema Peruensis nv. sp., first commensal Treponema isolated from human feces.</title>
        <authorList>
            <person name="Belkhou C."/>
            <person name="Raes J."/>
        </authorList>
    </citation>
    <scope>NUCLEOTIDE SEQUENCE [LARGE SCALE GENOMIC DNA]</scope>
    <source>
        <strain evidence="11 12">RCC2812</strain>
    </source>
</reference>
<feature type="transmembrane region" description="Helical" evidence="10">
    <location>
        <begin position="176"/>
        <end position="196"/>
    </location>
</feature>
<keyword evidence="9" id="KW-0046">Antibiotic resistance</keyword>
<feature type="transmembrane region" description="Helical" evidence="10">
    <location>
        <begin position="327"/>
        <end position="345"/>
    </location>
</feature>
<evidence type="ECO:0000313" key="12">
    <source>
        <dbReference type="Proteomes" id="UP000595224"/>
    </source>
</evidence>
<evidence type="ECO:0000256" key="10">
    <source>
        <dbReference type="SAM" id="Phobius"/>
    </source>
</evidence>
<accession>A0A7T3RDH1</accession>
<name>A0A7T3RDH1_9SPIR</name>
<keyword evidence="7 10" id="KW-1133">Transmembrane helix</keyword>
<protein>
    <recommendedName>
        <fullName evidence="3">Multidrug export protein MepA</fullName>
    </recommendedName>
</protein>
<evidence type="ECO:0000313" key="11">
    <source>
        <dbReference type="EMBL" id="QQA00977.1"/>
    </source>
</evidence>
<dbReference type="PANTHER" id="PTHR43823">
    <property type="entry name" value="SPORULATION PROTEIN YKVU"/>
    <property type="match status" value="1"/>
</dbReference>
<dbReference type="CDD" id="cd13143">
    <property type="entry name" value="MATE_MepA_like"/>
    <property type="match status" value="1"/>
</dbReference>
<evidence type="ECO:0000256" key="2">
    <source>
        <dbReference type="ARBA" id="ARBA00008417"/>
    </source>
</evidence>
<evidence type="ECO:0000256" key="1">
    <source>
        <dbReference type="ARBA" id="ARBA00004651"/>
    </source>
</evidence>
<keyword evidence="6 10" id="KW-0812">Transmembrane</keyword>
<dbReference type="GO" id="GO:0005886">
    <property type="term" value="C:plasma membrane"/>
    <property type="evidence" value="ECO:0007669"/>
    <property type="project" value="UniProtKB-SubCell"/>
</dbReference>
<feature type="transmembrane region" description="Helical" evidence="10">
    <location>
        <begin position="49"/>
        <end position="80"/>
    </location>
</feature>
<keyword evidence="12" id="KW-1185">Reference proteome</keyword>
<evidence type="ECO:0000256" key="6">
    <source>
        <dbReference type="ARBA" id="ARBA00022692"/>
    </source>
</evidence>
<dbReference type="Pfam" id="PF01554">
    <property type="entry name" value="MatE"/>
    <property type="match status" value="2"/>
</dbReference>
<comment type="subcellular location">
    <subcellularLocation>
        <location evidence="1">Cell membrane</location>
        <topology evidence="1">Multi-pass membrane protein</topology>
    </subcellularLocation>
</comment>
<dbReference type="InterPro" id="IPR051327">
    <property type="entry name" value="MATE_MepA_subfamily"/>
</dbReference>
<feature type="transmembrane region" description="Helical" evidence="10">
    <location>
        <begin position="202"/>
        <end position="223"/>
    </location>
</feature>
<dbReference type="GO" id="GO:0042910">
    <property type="term" value="F:xenobiotic transmembrane transporter activity"/>
    <property type="evidence" value="ECO:0007669"/>
    <property type="project" value="InterPro"/>
</dbReference>
<organism evidence="11 12">
    <name type="scientific">Treponema peruense</name>
    <dbReference type="NCBI Taxonomy" id="2787628"/>
    <lineage>
        <taxon>Bacteria</taxon>
        <taxon>Pseudomonadati</taxon>
        <taxon>Spirochaetota</taxon>
        <taxon>Spirochaetia</taxon>
        <taxon>Spirochaetales</taxon>
        <taxon>Treponemataceae</taxon>
        <taxon>Treponema</taxon>
    </lineage>
</organism>
<evidence type="ECO:0000256" key="9">
    <source>
        <dbReference type="ARBA" id="ARBA00023251"/>
    </source>
</evidence>
<evidence type="ECO:0000256" key="7">
    <source>
        <dbReference type="ARBA" id="ARBA00022989"/>
    </source>
</evidence>
<dbReference type="NCBIfam" id="TIGR00797">
    <property type="entry name" value="matE"/>
    <property type="match status" value="1"/>
</dbReference>
<dbReference type="InterPro" id="IPR048279">
    <property type="entry name" value="MdtK-like"/>
</dbReference>
<feature type="transmembrane region" description="Helical" evidence="10">
    <location>
        <begin position="144"/>
        <end position="164"/>
    </location>
</feature>
<dbReference type="InterPro" id="IPR002528">
    <property type="entry name" value="MATE_fam"/>
</dbReference>
<gene>
    <name evidence="11" type="ORF">IWA51_12110</name>
</gene>
<keyword evidence="4" id="KW-0813">Transport</keyword>
<feature type="transmembrane region" description="Helical" evidence="10">
    <location>
        <begin position="357"/>
        <end position="377"/>
    </location>
</feature>
<evidence type="ECO:0000256" key="4">
    <source>
        <dbReference type="ARBA" id="ARBA00022448"/>
    </source>
</evidence>
<dbReference type="PIRSF" id="PIRSF006603">
    <property type="entry name" value="DinF"/>
    <property type="match status" value="1"/>
</dbReference>
<dbReference type="AlphaFoldDB" id="A0A7T3RDH1"/>
<evidence type="ECO:0000256" key="5">
    <source>
        <dbReference type="ARBA" id="ARBA00022475"/>
    </source>
</evidence>